<reference evidence="1" key="1">
    <citation type="submission" date="2020-04" db="EMBL/GenBank/DDBJ databases">
        <authorList>
            <person name="Alioto T."/>
            <person name="Alioto T."/>
            <person name="Gomez Garrido J."/>
        </authorList>
    </citation>
    <scope>NUCLEOTIDE SEQUENCE</scope>
    <source>
        <strain evidence="1">A484AB</strain>
    </source>
</reference>
<dbReference type="OrthoDB" id="1739706at2759"/>
<sequence length="347" mass="39766">MADGTTDKNRKEIQGLVCRYLSNEGKVEEHCLNVKGIDDRSAKGIFNFITETLAQFEISVDGLVSQSFDGASVMSGNYNGLQRLLSDFYDRYILYVHCFLHKIHLVVTYVMENLDEIKEYYGTITALYNFFKKSAVLESYDSTALKRLIETRWSGHYDSTSHINKNYGDLIQALIVASKNKKLSAEDKAQAIGLLNQMDDDEHHSFIFTNCMLMKKTKKMVDEFLEDVKVSTSSGEQRRPKRNTAIPSRFDDFLVTESLPSENTKRPNIQIFIECLDLLNAEFSRRFSTENIALWEAMSALSPSSDVYLEYDILKPLFEYATTISVFRDFYLKEKLATKDLEADSCV</sequence>
<keyword evidence="2" id="KW-1185">Reference proteome</keyword>
<dbReference type="AlphaFoldDB" id="A0A6S7J882"/>
<evidence type="ECO:0000313" key="2">
    <source>
        <dbReference type="Proteomes" id="UP001152795"/>
    </source>
</evidence>
<dbReference type="SUPFAM" id="SSF53098">
    <property type="entry name" value="Ribonuclease H-like"/>
    <property type="match status" value="1"/>
</dbReference>
<dbReference type="PANTHER" id="PTHR45749">
    <property type="match status" value="1"/>
</dbReference>
<dbReference type="EMBL" id="CACRXK020014108">
    <property type="protein sequence ID" value="CAB4026271.1"/>
    <property type="molecule type" value="Genomic_DNA"/>
</dbReference>
<dbReference type="PANTHER" id="PTHR45749:SF37">
    <property type="entry name" value="OS05G0311600 PROTEIN"/>
    <property type="match status" value="1"/>
</dbReference>
<proteinExistence type="predicted"/>
<protein>
    <submittedName>
        <fullName evidence="1">Zinc finger MYM-type 1</fullName>
    </submittedName>
</protein>
<evidence type="ECO:0000313" key="1">
    <source>
        <dbReference type="EMBL" id="CAB4026271.1"/>
    </source>
</evidence>
<name>A0A6S7J882_PARCT</name>
<accession>A0A6S7J882</accession>
<dbReference type="Proteomes" id="UP001152795">
    <property type="component" value="Unassembled WGS sequence"/>
</dbReference>
<organism evidence="1 2">
    <name type="scientific">Paramuricea clavata</name>
    <name type="common">Red gorgonian</name>
    <name type="synonym">Violescent sea-whip</name>
    <dbReference type="NCBI Taxonomy" id="317549"/>
    <lineage>
        <taxon>Eukaryota</taxon>
        <taxon>Metazoa</taxon>
        <taxon>Cnidaria</taxon>
        <taxon>Anthozoa</taxon>
        <taxon>Octocorallia</taxon>
        <taxon>Malacalcyonacea</taxon>
        <taxon>Plexauridae</taxon>
        <taxon>Paramuricea</taxon>
    </lineage>
</organism>
<gene>
    <name evidence="1" type="ORF">PACLA_8A029540</name>
</gene>
<dbReference type="InterPro" id="IPR012337">
    <property type="entry name" value="RNaseH-like_sf"/>
</dbReference>
<comment type="caution">
    <text evidence="1">The sequence shown here is derived from an EMBL/GenBank/DDBJ whole genome shotgun (WGS) entry which is preliminary data.</text>
</comment>